<proteinExistence type="predicted"/>
<dbReference type="EMBL" id="WKKI01000058">
    <property type="protein sequence ID" value="MRX74065.1"/>
    <property type="molecule type" value="Genomic_DNA"/>
</dbReference>
<comment type="caution">
    <text evidence="3">The sequence shown here is derived from an EMBL/GenBank/DDBJ whole genome shotgun (WGS) entry which is preliminary data.</text>
</comment>
<evidence type="ECO:0000256" key="1">
    <source>
        <dbReference type="SAM" id="SignalP"/>
    </source>
</evidence>
<dbReference type="CDD" id="cd08563">
    <property type="entry name" value="GDPD_TtGDE_like"/>
    <property type="match status" value="1"/>
</dbReference>
<dbReference type="InterPro" id="IPR030395">
    <property type="entry name" value="GP_PDE_dom"/>
</dbReference>
<dbReference type="AlphaFoldDB" id="A0A7X2J289"/>
<name>A0A7X2J289_9BACI</name>
<protein>
    <submittedName>
        <fullName evidence="3">Glycerophosphodiester phosphodiesterase</fullName>
    </submittedName>
</protein>
<dbReference type="Proteomes" id="UP000448867">
    <property type="component" value="Unassembled WGS sequence"/>
</dbReference>
<keyword evidence="4" id="KW-1185">Reference proteome</keyword>
<dbReference type="Pfam" id="PF03009">
    <property type="entry name" value="GDPD"/>
    <property type="match status" value="1"/>
</dbReference>
<dbReference type="GO" id="GO:0006629">
    <property type="term" value="P:lipid metabolic process"/>
    <property type="evidence" value="ECO:0007669"/>
    <property type="project" value="InterPro"/>
</dbReference>
<dbReference type="Gene3D" id="3.20.20.190">
    <property type="entry name" value="Phosphatidylinositol (PI) phosphodiesterase"/>
    <property type="match status" value="1"/>
</dbReference>
<reference evidence="3 4" key="1">
    <citation type="submission" date="2019-11" db="EMBL/GenBank/DDBJ databases">
        <title>Bacillus lacus genome.</title>
        <authorList>
            <person name="Allen C.J."/>
            <person name="Newman J.D."/>
        </authorList>
    </citation>
    <scope>NUCLEOTIDE SEQUENCE [LARGE SCALE GENOMIC DNA]</scope>
    <source>
        <strain evidence="3 4">KCTC 33946</strain>
    </source>
</reference>
<dbReference type="GO" id="GO:0008081">
    <property type="term" value="F:phosphoric diester hydrolase activity"/>
    <property type="evidence" value="ECO:0007669"/>
    <property type="project" value="InterPro"/>
</dbReference>
<accession>A0A7X2J289</accession>
<dbReference type="InterPro" id="IPR017946">
    <property type="entry name" value="PLC-like_Pdiesterase_TIM-brl"/>
</dbReference>
<keyword evidence="1" id="KW-0732">Signal</keyword>
<feature type="signal peptide" evidence="1">
    <location>
        <begin position="1"/>
        <end position="27"/>
    </location>
</feature>
<dbReference type="PANTHER" id="PTHR46211">
    <property type="entry name" value="GLYCEROPHOSPHORYL DIESTER PHOSPHODIESTERASE"/>
    <property type="match status" value="1"/>
</dbReference>
<dbReference type="PROSITE" id="PS51704">
    <property type="entry name" value="GP_PDE"/>
    <property type="match status" value="1"/>
</dbReference>
<dbReference type="SUPFAM" id="SSF51695">
    <property type="entry name" value="PLC-like phosphodiesterases"/>
    <property type="match status" value="1"/>
</dbReference>
<dbReference type="RefSeq" id="WP_154309520.1">
    <property type="nucleotide sequence ID" value="NZ_WKKI01000058.1"/>
</dbReference>
<feature type="chain" id="PRO_5031398323" evidence="1">
    <location>
        <begin position="28"/>
        <end position="276"/>
    </location>
</feature>
<organism evidence="3 4">
    <name type="scientific">Metabacillus lacus</name>
    <dbReference type="NCBI Taxonomy" id="1983721"/>
    <lineage>
        <taxon>Bacteria</taxon>
        <taxon>Bacillati</taxon>
        <taxon>Bacillota</taxon>
        <taxon>Bacilli</taxon>
        <taxon>Bacillales</taxon>
        <taxon>Bacillaceae</taxon>
        <taxon>Metabacillus</taxon>
    </lineage>
</organism>
<feature type="domain" description="GP-PDE" evidence="2">
    <location>
        <begin position="32"/>
        <end position="272"/>
    </location>
</feature>
<sequence>MLKKSLAGILVAAALVTGIVPGFTAHAAPQKVDIVAHRGASGYAPENTMAAFEKAVKMKADFVEVDVQMSKDGELVLIHDVTVDRTTDGSGHVADLTYQQLRKLDAGSWFGSEFTGERIPTLDELLDKYRGKTGLLIELKAPWLYPGIEEKVAEALKKRNMHKPKNGKIIVQSFDFQSMKTFHQLLPQIPVGLLIYLPQDLTDEALIKHSHYASYVNPSLNLVNKDLVNKVHTYGMKIQSWTVRNPEQVQPLLDAGVDGIITDFPDYVPRNLKRKK</sequence>
<evidence type="ECO:0000313" key="3">
    <source>
        <dbReference type="EMBL" id="MRX74065.1"/>
    </source>
</evidence>
<evidence type="ECO:0000259" key="2">
    <source>
        <dbReference type="PROSITE" id="PS51704"/>
    </source>
</evidence>
<evidence type="ECO:0000313" key="4">
    <source>
        <dbReference type="Proteomes" id="UP000448867"/>
    </source>
</evidence>
<dbReference type="OrthoDB" id="384721at2"/>
<gene>
    <name evidence="3" type="ORF">GJU40_18235</name>
</gene>
<dbReference type="PANTHER" id="PTHR46211:SF1">
    <property type="entry name" value="GLYCEROPHOSPHODIESTER PHOSPHODIESTERASE, CYTOPLASMIC"/>
    <property type="match status" value="1"/>
</dbReference>